<evidence type="ECO:0000256" key="1">
    <source>
        <dbReference type="SAM" id="Phobius"/>
    </source>
</evidence>
<feature type="transmembrane region" description="Helical" evidence="1">
    <location>
        <begin position="107"/>
        <end position="127"/>
    </location>
</feature>
<dbReference type="Proteomes" id="UP000649617">
    <property type="component" value="Unassembled WGS sequence"/>
</dbReference>
<feature type="chain" id="PRO_5032430435" evidence="2">
    <location>
        <begin position="25"/>
        <end position="429"/>
    </location>
</feature>
<dbReference type="OrthoDB" id="10395622at2759"/>
<name>A0A812QN20_SYMPI</name>
<evidence type="ECO:0000313" key="4">
    <source>
        <dbReference type="Proteomes" id="UP000649617"/>
    </source>
</evidence>
<keyword evidence="1" id="KW-1133">Transmembrane helix</keyword>
<proteinExistence type="predicted"/>
<dbReference type="EMBL" id="CAJNIZ010017202">
    <property type="protein sequence ID" value="CAE7395146.1"/>
    <property type="molecule type" value="Genomic_DNA"/>
</dbReference>
<organism evidence="3 4">
    <name type="scientific">Symbiodinium pilosum</name>
    <name type="common">Dinoflagellate</name>
    <dbReference type="NCBI Taxonomy" id="2952"/>
    <lineage>
        <taxon>Eukaryota</taxon>
        <taxon>Sar</taxon>
        <taxon>Alveolata</taxon>
        <taxon>Dinophyceae</taxon>
        <taxon>Suessiales</taxon>
        <taxon>Symbiodiniaceae</taxon>
        <taxon>Symbiodinium</taxon>
    </lineage>
</organism>
<protein>
    <submittedName>
        <fullName evidence="3">Gnf1 protein</fullName>
    </submittedName>
</protein>
<keyword evidence="2" id="KW-0732">Signal</keyword>
<keyword evidence="4" id="KW-1185">Reference proteome</keyword>
<keyword evidence="1" id="KW-0472">Membrane</keyword>
<feature type="transmembrane region" description="Helical" evidence="1">
    <location>
        <begin position="83"/>
        <end position="101"/>
    </location>
</feature>
<evidence type="ECO:0000313" key="3">
    <source>
        <dbReference type="EMBL" id="CAE7395146.1"/>
    </source>
</evidence>
<accession>A0A812QN20</accession>
<gene>
    <name evidence="3" type="primary">Gnf1</name>
    <name evidence="3" type="ORF">SPIL2461_LOCUS9717</name>
</gene>
<reference evidence="3" key="1">
    <citation type="submission" date="2021-02" db="EMBL/GenBank/DDBJ databases">
        <authorList>
            <person name="Dougan E. K."/>
            <person name="Rhodes N."/>
            <person name="Thang M."/>
            <person name="Chan C."/>
        </authorList>
    </citation>
    <scope>NUCLEOTIDE SEQUENCE</scope>
</reference>
<feature type="signal peptide" evidence="2">
    <location>
        <begin position="1"/>
        <end position="24"/>
    </location>
</feature>
<keyword evidence="1" id="KW-0812">Transmembrane</keyword>
<sequence>MGVWYWLSLVPWFFGAGHVQEAGCKELPVELLDPLALLQLDTAIQPSFSNNSSLSHQALSLSVKAVTNADGGVRESFELQSPLVRIPLLCLAFMLAHGWLFRSWKSIFLLIIPLGLMSIPAFLGVAADDKDRGFFIAKTCSVAAFMELMTALCVACASEEDAWPFNGFVHRFCARHLKGRNWPLVVLYLGLSVNILEAVLQDLAFQHTLNAITGLCLVASTPLPGAGIFPYPIDLIRKYDMATQSDLQGLDLSDEDLQSRISDWYVVLMQRRGGHSVFGDLCCRLPISWIWLYTSWNACFMFDNSILNDWTLAVLLVPLFESQRIFCVLQCNGIALDGWVNSHWLQARAFSLWLWFVVDGLAHKLFVHPTSIADWFQLTAEDEVTLRHYWGSLNLAWGVLHLAWFWHRAYRLSQARAEECNEAKRPASR</sequence>
<evidence type="ECO:0000256" key="2">
    <source>
        <dbReference type="SAM" id="SignalP"/>
    </source>
</evidence>
<comment type="caution">
    <text evidence="3">The sequence shown here is derived from an EMBL/GenBank/DDBJ whole genome shotgun (WGS) entry which is preliminary data.</text>
</comment>
<dbReference type="AlphaFoldDB" id="A0A812QN20"/>